<evidence type="ECO:0000313" key="1">
    <source>
        <dbReference type="EMBL" id="SVD75227.1"/>
    </source>
</evidence>
<gene>
    <name evidence="1" type="ORF">METZ01_LOCUS428081</name>
</gene>
<accession>A0A382XVU9</accession>
<sequence>RPDLLIGSSPVINWVGRRHNCESWNLTEDDANIIRNYWILSKPFVTKIIKPSSLSFEIDKRAVFHSSYHELAYLHPNNFNPNKKILQKYNLKEKQYAIIRLSALSAYHDVSAIGLTNQLLDGIKNILNEYVIVETIENSKDQMIDPWDIHDILAFSKMLVSDSQTMTIEASVLGIPSVRINSFFGKSSVIEELENKYKLAVGFLPHEEDKILNVVDSILADPQTDKIWAERRSKLLSDKIDFNHWMIKLFNKQIIVNN</sequence>
<dbReference type="PANTHER" id="PTHR39662">
    <property type="entry name" value="DUF354 DOMAIN-CONTAINING PROTEIN-RELATED"/>
    <property type="match status" value="1"/>
</dbReference>
<dbReference type="PANTHER" id="PTHR39662:SF1">
    <property type="entry name" value="DUF354 DOMAIN-CONTAINING PROTEIN"/>
    <property type="match status" value="1"/>
</dbReference>
<name>A0A382XVU9_9ZZZZ</name>
<organism evidence="1">
    <name type="scientific">marine metagenome</name>
    <dbReference type="NCBI Taxonomy" id="408172"/>
    <lineage>
        <taxon>unclassified sequences</taxon>
        <taxon>metagenomes</taxon>
        <taxon>ecological metagenomes</taxon>
    </lineage>
</organism>
<dbReference type="SUPFAM" id="SSF53756">
    <property type="entry name" value="UDP-Glycosyltransferase/glycogen phosphorylase"/>
    <property type="match status" value="1"/>
</dbReference>
<evidence type="ECO:0008006" key="2">
    <source>
        <dbReference type="Google" id="ProtNLM"/>
    </source>
</evidence>
<dbReference type="InterPro" id="IPR007152">
    <property type="entry name" value="DUF354"/>
</dbReference>
<protein>
    <recommendedName>
        <fullName evidence="2">O-GlcNAc transferase C-terminal domain-containing protein</fullName>
    </recommendedName>
</protein>
<dbReference type="EMBL" id="UINC01170936">
    <property type="protein sequence ID" value="SVD75227.1"/>
    <property type="molecule type" value="Genomic_DNA"/>
</dbReference>
<dbReference type="AlphaFoldDB" id="A0A382XVU9"/>
<feature type="non-terminal residue" evidence="1">
    <location>
        <position position="1"/>
    </location>
</feature>
<reference evidence="1" key="1">
    <citation type="submission" date="2018-05" db="EMBL/GenBank/DDBJ databases">
        <authorList>
            <person name="Lanie J.A."/>
            <person name="Ng W.-L."/>
            <person name="Kazmierczak K.M."/>
            <person name="Andrzejewski T.M."/>
            <person name="Davidsen T.M."/>
            <person name="Wayne K.J."/>
            <person name="Tettelin H."/>
            <person name="Glass J.I."/>
            <person name="Rusch D."/>
            <person name="Podicherti R."/>
            <person name="Tsui H.-C.T."/>
            <person name="Winkler M.E."/>
        </authorList>
    </citation>
    <scope>NUCLEOTIDE SEQUENCE</scope>
</reference>
<proteinExistence type="predicted"/>